<gene>
    <name evidence="1" type="ORF">FRUB_04274</name>
</gene>
<dbReference type="AlphaFoldDB" id="A0A225DWY5"/>
<dbReference type="InterPro" id="IPR021808">
    <property type="entry name" value="DUF3383"/>
</dbReference>
<dbReference type="EMBL" id="NIDE01000005">
    <property type="protein sequence ID" value="OWK42196.1"/>
    <property type="molecule type" value="Genomic_DNA"/>
</dbReference>
<dbReference type="OrthoDB" id="7494486at2"/>
<dbReference type="Proteomes" id="UP000214646">
    <property type="component" value="Unassembled WGS sequence"/>
</dbReference>
<protein>
    <recommendedName>
        <fullName evidence="3">Phage protein</fullName>
    </recommendedName>
</protein>
<keyword evidence="2" id="KW-1185">Reference proteome</keyword>
<evidence type="ECO:0000313" key="2">
    <source>
        <dbReference type="Proteomes" id="UP000214646"/>
    </source>
</evidence>
<accession>A0A225DWY5</accession>
<organism evidence="1 2">
    <name type="scientific">Fimbriiglobus ruber</name>
    <dbReference type="NCBI Taxonomy" id="1908690"/>
    <lineage>
        <taxon>Bacteria</taxon>
        <taxon>Pseudomonadati</taxon>
        <taxon>Planctomycetota</taxon>
        <taxon>Planctomycetia</taxon>
        <taxon>Gemmatales</taxon>
        <taxon>Gemmataceae</taxon>
        <taxon>Fimbriiglobus</taxon>
    </lineage>
</organism>
<dbReference type="RefSeq" id="WP_088255398.1">
    <property type="nucleotide sequence ID" value="NZ_NIDE01000005.1"/>
</dbReference>
<evidence type="ECO:0008006" key="3">
    <source>
        <dbReference type="Google" id="ProtNLM"/>
    </source>
</evidence>
<reference evidence="2" key="1">
    <citation type="submission" date="2017-06" db="EMBL/GenBank/DDBJ databases">
        <title>Genome analysis of Fimbriiglobus ruber SP5, the first member of the order Planctomycetales with confirmed chitinolytic capability.</title>
        <authorList>
            <person name="Ravin N.V."/>
            <person name="Rakitin A.L."/>
            <person name="Ivanova A.A."/>
            <person name="Beletsky A.V."/>
            <person name="Kulichevskaya I.S."/>
            <person name="Mardanov A.V."/>
            <person name="Dedysh S.N."/>
        </authorList>
    </citation>
    <scope>NUCLEOTIDE SEQUENCE [LARGE SCALE GENOMIC DNA]</scope>
    <source>
        <strain evidence="2">SP5</strain>
    </source>
</reference>
<dbReference type="Pfam" id="PF11863">
    <property type="entry name" value="DUF3383"/>
    <property type="match status" value="1"/>
</dbReference>
<proteinExistence type="predicted"/>
<evidence type="ECO:0000313" key="1">
    <source>
        <dbReference type="EMBL" id="OWK42196.1"/>
    </source>
</evidence>
<comment type="caution">
    <text evidence="1">The sequence shown here is derived from an EMBL/GenBank/DDBJ whole genome shotgun (WGS) entry which is preliminary data.</text>
</comment>
<name>A0A225DWY5_9BACT</name>
<sequence>MAISISRYVSITSGLQGVSQLGQRSLGGLVISINPLVPTGTFLSFTSAAAVGTYFGTSSGEYARAVYYFGFTSKNTTKAQVLSFWFWNDDAATASLIFGASATYALSQFTPITTGDFTLTMGGFTDHITGINLSGAGSLAAVAADIQTAIRAFSGGGTAWTGATVSYDATNGRFDLVSGLTGTDTISVAAGVTTDVAGPLGWLPSAVATPVVLSNGTAAQTLAANLNQLITINNNFGSFCFGPSSINTQANVDAAAAWNYSLTPNVQFLFCWSVSAANAAAWQSSIAGIGGHAGTLQSPVSGEYPEMFPMAILAATNYLARNSVQNYMFQQSNLTPSVTTDAGANAYDAILLNYYGQTQTNGQFLSFYQRGVMSGGQAVDPSDINVYVNEMWLKGAMSTAVMNLLLALANVSANNTGKAQLTAIVQGVITQALFNGTISVGNTLTTDQILAISNATGDPNAWQQVQTSGFWVSVSFQTYVVNGLTQYKAVYTLIYTKDDVIRLVDGTDILI</sequence>